<feature type="chain" id="PRO_5023842309" description="Generative cell specific-1/HAP2 domain-containing protein" evidence="12">
    <location>
        <begin position="24"/>
        <end position="641"/>
    </location>
</feature>
<evidence type="ECO:0000256" key="9">
    <source>
        <dbReference type="ARBA" id="ARBA00023157"/>
    </source>
</evidence>
<evidence type="ECO:0000256" key="7">
    <source>
        <dbReference type="ARBA" id="ARBA00023121"/>
    </source>
</evidence>
<keyword evidence="4" id="KW-0812">Transmembrane</keyword>
<keyword evidence="3" id="KW-1003">Cell membrane</keyword>
<feature type="domain" description="Generative cell specific-1/HAP2" evidence="13">
    <location>
        <begin position="47"/>
        <end position="297"/>
    </location>
</feature>
<gene>
    <name evidence="14" type="ORF">EJB05_26640</name>
</gene>
<evidence type="ECO:0000313" key="14">
    <source>
        <dbReference type="EMBL" id="TVU24219.1"/>
    </source>
</evidence>
<reference evidence="14 15" key="1">
    <citation type="journal article" date="2019" name="Sci. Rep.">
        <title>A high-quality genome of Eragrostis curvula grass provides insights into Poaceae evolution and supports new strategies to enhance forage quality.</title>
        <authorList>
            <person name="Carballo J."/>
            <person name="Santos B.A.C.M."/>
            <person name="Zappacosta D."/>
            <person name="Garbus I."/>
            <person name="Selva J.P."/>
            <person name="Gallo C.A."/>
            <person name="Diaz A."/>
            <person name="Albertini E."/>
            <person name="Caccamo M."/>
            <person name="Echenique V."/>
        </authorList>
    </citation>
    <scope>NUCLEOTIDE SEQUENCE [LARGE SCALE GENOMIC DNA]</scope>
    <source>
        <strain evidence="15">cv. Victoria</strain>
        <tissue evidence="14">Leaf</tissue>
    </source>
</reference>
<evidence type="ECO:0000256" key="2">
    <source>
        <dbReference type="ARBA" id="ARBA00010929"/>
    </source>
</evidence>
<dbReference type="EMBL" id="RWGY01000013">
    <property type="protein sequence ID" value="TVU24219.1"/>
    <property type="molecule type" value="Genomic_DNA"/>
</dbReference>
<dbReference type="GO" id="GO:0008289">
    <property type="term" value="F:lipid binding"/>
    <property type="evidence" value="ECO:0007669"/>
    <property type="project" value="UniProtKB-KW"/>
</dbReference>
<dbReference type="GO" id="GO:0005886">
    <property type="term" value="C:plasma membrane"/>
    <property type="evidence" value="ECO:0007669"/>
    <property type="project" value="UniProtKB-SubCell"/>
</dbReference>
<evidence type="ECO:0000256" key="4">
    <source>
        <dbReference type="ARBA" id="ARBA00022692"/>
    </source>
</evidence>
<keyword evidence="9" id="KW-1015">Disulfide bond</keyword>
<feature type="domain" description="Generative cell specific-1/HAP2" evidence="13">
    <location>
        <begin position="391"/>
        <end position="515"/>
    </location>
</feature>
<dbReference type="PANTHER" id="PTHR31764:SF0">
    <property type="entry name" value="GENERATIVE CELL SPECIFIC-1_HAP2 DOMAIN-CONTAINING PROTEIN"/>
    <property type="match status" value="1"/>
</dbReference>
<sequence length="641" mass="70817">MASPRHSAVILTLLALLGAGAGAVEILSNSRRKTCVRDSDAAGDQHLTCEHKIVLNVAVASNSSGAEASVVAYINETAVDNNGTQETKYIRDPPGITFSMSPVDAVFDLVYLKARIWNVRCALMSCYIAYFIVKFFVCILLHDVAYKPVEQFVETRKCEPDAGADVVKSCERLRNENGSIIKQTEPVCCPCGPHQRVSTSCGNIIDEIAHGKCNTAHCLRFPGEWFHVFKIGKWFLGFSIRVQVKTGLAISEVVVSPDKRTVLSGDKFLRLNIIDDFAPSAKIIPSFEDVYLVTPRKFNILSCRALVVINHQKTLAMNIQGGCWWKNIILHTMASIVTRSVLVMRLSETNRIFAQRHFNPVCQISFGTSLRMTKSDKKGSTAPIHCGWAISTDQSTSSYNAGVHSFSVGVTEVLHTNLLLELRADDIKYVYQRSSGKILRVNVSSIEALSQVGTANVTTKNIGKLEAKYSLTFNCSSGINRLEEQFFTMKPEEESIQLFYLYTSTDQAAEYHCTGVLEIIVPPDEHKKGGTMGFPLKPFGAGSGTVLLASLLAAVPNVQAFPTRVAVFLHRKGYFGKHQKHRSGPSHRHHHILHRSEEDEPGTAAGGPQHRHDHPALGLQRKDSLRKKRHGRTETALHIDG</sequence>
<dbReference type="InterPro" id="IPR018928">
    <property type="entry name" value="HAP2/GCS1_dom"/>
</dbReference>
<accession>A0A5J9UKC1</accession>
<protein>
    <recommendedName>
        <fullName evidence="13">Generative cell specific-1/HAP2 domain-containing protein</fullName>
    </recommendedName>
</protein>
<dbReference type="Gramene" id="TVU24219">
    <property type="protein sequence ID" value="TVU24219"/>
    <property type="gene ID" value="EJB05_26640"/>
</dbReference>
<keyword evidence="5 12" id="KW-0732">Signal</keyword>
<dbReference type="PANTHER" id="PTHR31764">
    <property type="entry name" value="PROTEIN HAPLESS 2"/>
    <property type="match status" value="1"/>
</dbReference>
<evidence type="ECO:0000256" key="12">
    <source>
        <dbReference type="SAM" id="SignalP"/>
    </source>
</evidence>
<evidence type="ECO:0000256" key="8">
    <source>
        <dbReference type="ARBA" id="ARBA00023136"/>
    </source>
</evidence>
<comment type="similarity">
    <text evidence="2">Belongs to the HAP2/GCS1 family.</text>
</comment>
<keyword evidence="7" id="KW-0446">Lipid-binding</keyword>
<feature type="compositionally biased region" description="Basic residues" evidence="11">
    <location>
        <begin position="577"/>
        <end position="593"/>
    </location>
</feature>
<keyword evidence="15" id="KW-1185">Reference proteome</keyword>
<comment type="subcellular location">
    <subcellularLocation>
        <location evidence="1">Cell membrane</location>
        <topology evidence="1">Single-pass type I membrane protein</topology>
    </subcellularLocation>
</comment>
<keyword evidence="6" id="KW-1133">Transmembrane helix</keyword>
<evidence type="ECO:0000256" key="10">
    <source>
        <dbReference type="ARBA" id="ARBA00023279"/>
    </source>
</evidence>
<evidence type="ECO:0000259" key="13">
    <source>
        <dbReference type="Pfam" id="PF10699"/>
    </source>
</evidence>
<dbReference type="Proteomes" id="UP000324897">
    <property type="component" value="Chromosome 2"/>
</dbReference>
<feature type="compositionally biased region" description="Basic and acidic residues" evidence="11">
    <location>
        <begin position="632"/>
        <end position="641"/>
    </location>
</feature>
<dbReference type="InterPro" id="IPR040326">
    <property type="entry name" value="HAP2/GCS1"/>
</dbReference>
<evidence type="ECO:0000256" key="1">
    <source>
        <dbReference type="ARBA" id="ARBA00004251"/>
    </source>
</evidence>
<feature type="signal peptide" evidence="12">
    <location>
        <begin position="1"/>
        <end position="23"/>
    </location>
</feature>
<evidence type="ECO:0000256" key="5">
    <source>
        <dbReference type="ARBA" id="ARBA00022729"/>
    </source>
</evidence>
<keyword evidence="8" id="KW-0472">Membrane</keyword>
<evidence type="ECO:0000256" key="6">
    <source>
        <dbReference type="ARBA" id="ARBA00022989"/>
    </source>
</evidence>
<feature type="region of interest" description="Disordered" evidence="11">
    <location>
        <begin position="577"/>
        <end position="641"/>
    </location>
</feature>
<organism evidence="14 15">
    <name type="scientific">Eragrostis curvula</name>
    <name type="common">weeping love grass</name>
    <dbReference type="NCBI Taxonomy" id="38414"/>
    <lineage>
        <taxon>Eukaryota</taxon>
        <taxon>Viridiplantae</taxon>
        <taxon>Streptophyta</taxon>
        <taxon>Embryophyta</taxon>
        <taxon>Tracheophyta</taxon>
        <taxon>Spermatophyta</taxon>
        <taxon>Magnoliopsida</taxon>
        <taxon>Liliopsida</taxon>
        <taxon>Poales</taxon>
        <taxon>Poaceae</taxon>
        <taxon>PACMAD clade</taxon>
        <taxon>Chloridoideae</taxon>
        <taxon>Eragrostideae</taxon>
        <taxon>Eragrostidinae</taxon>
        <taxon>Eragrostis</taxon>
    </lineage>
</organism>
<evidence type="ECO:0000256" key="3">
    <source>
        <dbReference type="ARBA" id="ARBA00022475"/>
    </source>
</evidence>
<evidence type="ECO:0000256" key="11">
    <source>
        <dbReference type="SAM" id="MobiDB-lite"/>
    </source>
</evidence>
<dbReference type="AlphaFoldDB" id="A0A5J9UKC1"/>
<evidence type="ECO:0000313" key="15">
    <source>
        <dbReference type="Proteomes" id="UP000324897"/>
    </source>
</evidence>
<proteinExistence type="inferred from homology"/>
<name>A0A5J9UKC1_9POAL</name>
<dbReference type="Pfam" id="PF10699">
    <property type="entry name" value="HAP2-GCS1"/>
    <property type="match status" value="2"/>
</dbReference>
<comment type="caution">
    <text evidence="14">The sequence shown here is derived from an EMBL/GenBank/DDBJ whole genome shotgun (WGS) entry which is preliminary data.</text>
</comment>
<keyword evidence="10" id="KW-0278">Fertilization</keyword>
<dbReference type="OrthoDB" id="272303at2759"/>